<evidence type="ECO:0000313" key="3">
    <source>
        <dbReference type="Proteomes" id="UP001153069"/>
    </source>
</evidence>
<dbReference type="EMBL" id="CAICTM010000578">
    <property type="protein sequence ID" value="CAB9513234.1"/>
    <property type="molecule type" value="Genomic_DNA"/>
</dbReference>
<protein>
    <submittedName>
        <fullName evidence="2">Uncharacterized protein</fullName>
    </submittedName>
</protein>
<gene>
    <name evidence="2" type="ORF">SEMRO_579_G170050.1</name>
</gene>
<feature type="compositionally biased region" description="Polar residues" evidence="1">
    <location>
        <begin position="1"/>
        <end position="18"/>
    </location>
</feature>
<proteinExistence type="predicted"/>
<sequence length="267" mass="28677">MSADSPQPSRVNPASAPNSPGIERVEVAFPHDEEGVSTLIGYCDKGELPVKFGRDVSLEQYNDWLLNSETGLRVSYDVEDRCVLLREGCYDSHGTTRLALYDALKVAFPAFQVCLGQIQTAAGAQNITPDVKVIGNMPGFPLLVEVGQSQDENALNTRANLILSHVPGAECVILIKIFDTTTAENGRMMAWCATHNAIGNLVTTGIVEFGRVGPGGAARNAWVTGTPPPVLAIPSTANIPATNLPLDGILMTLRRFNGRCWRHGNPP</sequence>
<evidence type="ECO:0000256" key="1">
    <source>
        <dbReference type="SAM" id="MobiDB-lite"/>
    </source>
</evidence>
<feature type="region of interest" description="Disordered" evidence="1">
    <location>
        <begin position="1"/>
        <end position="22"/>
    </location>
</feature>
<comment type="caution">
    <text evidence="2">The sequence shown here is derived from an EMBL/GenBank/DDBJ whole genome shotgun (WGS) entry which is preliminary data.</text>
</comment>
<keyword evidence="3" id="KW-1185">Reference proteome</keyword>
<dbReference type="Proteomes" id="UP001153069">
    <property type="component" value="Unassembled WGS sequence"/>
</dbReference>
<accession>A0A9N8E3G0</accession>
<reference evidence="2" key="1">
    <citation type="submission" date="2020-06" db="EMBL/GenBank/DDBJ databases">
        <authorList>
            <consortium name="Plant Systems Biology data submission"/>
        </authorList>
    </citation>
    <scope>NUCLEOTIDE SEQUENCE</scope>
    <source>
        <strain evidence="2">D6</strain>
    </source>
</reference>
<evidence type="ECO:0000313" key="2">
    <source>
        <dbReference type="EMBL" id="CAB9513234.1"/>
    </source>
</evidence>
<organism evidence="2 3">
    <name type="scientific">Seminavis robusta</name>
    <dbReference type="NCBI Taxonomy" id="568900"/>
    <lineage>
        <taxon>Eukaryota</taxon>
        <taxon>Sar</taxon>
        <taxon>Stramenopiles</taxon>
        <taxon>Ochrophyta</taxon>
        <taxon>Bacillariophyta</taxon>
        <taxon>Bacillariophyceae</taxon>
        <taxon>Bacillariophycidae</taxon>
        <taxon>Naviculales</taxon>
        <taxon>Naviculaceae</taxon>
        <taxon>Seminavis</taxon>
    </lineage>
</organism>
<name>A0A9N8E3G0_9STRA</name>
<dbReference type="AlphaFoldDB" id="A0A9N8E3G0"/>